<gene>
    <name evidence="1" type="ORF">KEC54_19970</name>
</gene>
<name>A0AAX3WB66_METEX</name>
<dbReference type="RefSeq" id="WP_283535228.1">
    <property type="nucleotide sequence ID" value="NZ_CP073633.1"/>
</dbReference>
<sequence length="70" mass="7684">MNAPLSCRQIGTLVEREPASDPVSVRAMTQLAESGEILRQAVIATRFRCPAATAALLAELAFPRFDERRL</sequence>
<dbReference type="Proteomes" id="UP001223720">
    <property type="component" value="Chromosome"/>
</dbReference>
<evidence type="ECO:0000313" key="2">
    <source>
        <dbReference type="Proteomes" id="UP001223720"/>
    </source>
</evidence>
<organism evidence="1 2">
    <name type="scientific">Methylorubrum extorquens</name>
    <name type="common">Methylobacterium dichloromethanicum</name>
    <name type="synonym">Methylobacterium extorquens</name>
    <dbReference type="NCBI Taxonomy" id="408"/>
    <lineage>
        <taxon>Bacteria</taxon>
        <taxon>Pseudomonadati</taxon>
        <taxon>Pseudomonadota</taxon>
        <taxon>Alphaproteobacteria</taxon>
        <taxon>Hyphomicrobiales</taxon>
        <taxon>Methylobacteriaceae</taxon>
        <taxon>Methylorubrum</taxon>
    </lineage>
</organism>
<dbReference type="EMBL" id="CP073633">
    <property type="protein sequence ID" value="WHQ68626.1"/>
    <property type="molecule type" value="Genomic_DNA"/>
</dbReference>
<protein>
    <submittedName>
        <fullName evidence="1">Uncharacterized protein</fullName>
    </submittedName>
</protein>
<reference evidence="1" key="1">
    <citation type="journal article" date="2022" name="Biotechnol. Bioprocess Eng.">
        <title>Pan-genome Analysis Reveals Comparative Genomic Features of Central Metabolic Pathways in Methylorubrum extorquens.</title>
        <authorList>
            <person name="Lee G.M."/>
            <person name="Scott-Nevros Z.K."/>
            <person name="Lee S.-M."/>
            <person name="Kim D."/>
        </authorList>
    </citation>
    <scope>NUCLEOTIDE SEQUENCE</scope>
    <source>
        <strain evidence="1">ATCC 55366</strain>
    </source>
</reference>
<proteinExistence type="predicted"/>
<accession>A0AAX3WB66</accession>
<dbReference type="AlphaFoldDB" id="A0AAX3WB66"/>
<evidence type="ECO:0000313" key="1">
    <source>
        <dbReference type="EMBL" id="WHQ68626.1"/>
    </source>
</evidence>